<organism evidence="8 9">
    <name type="scientific">Eumeta variegata</name>
    <name type="common">Bagworm moth</name>
    <name type="synonym">Eumeta japonica</name>
    <dbReference type="NCBI Taxonomy" id="151549"/>
    <lineage>
        <taxon>Eukaryota</taxon>
        <taxon>Metazoa</taxon>
        <taxon>Ecdysozoa</taxon>
        <taxon>Arthropoda</taxon>
        <taxon>Hexapoda</taxon>
        <taxon>Insecta</taxon>
        <taxon>Pterygota</taxon>
        <taxon>Neoptera</taxon>
        <taxon>Endopterygota</taxon>
        <taxon>Lepidoptera</taxon>
        <taxon>Glossata</taxon>
        <taxon>Ditrysia</taxon>
        <taxon>Tineoidea</taxon>
        <taxon>Psychidae</taxon>
        <taxon>Oiketicinae</taxon>
        <taxon>Eumeta</taxon>
    </lineage>
</organism>
<comment type="function">
    <text evidence="5">Involved in transvection phenomena (= synapsis-dependent gene expression), where the synaptic pairing of chromosomes carrying genes with which zeste interacts influences the expression of these genes. Zeste binds to DNA and stimulates transcription from a nearby promoter.</text>
</comment>
<gene>
    <name evidence="8" type="ORF">EVAR_103780_1</name>
</gene>
<evidence type="ECO:0000256" key="4">
    <source>
        <dbReference type="ARBA" id="ARBA00023163"/>
    </source>
</evidence>
<evidence type="ECO:0000256" key="6">
    <source>
        <dbReference type="SAM" id="MobiDB-lite"/>
    </source>
</evidence>
<proteinExistence type="predicted"/>
<keyword evidence="3" id="KW-0805">Transcription regulation</keyword>
<evidence type="ECO:0000256" key="3">
    <source>
        <dbReference type="ARBA" id="ARBA00023015"/>
    </source>
</evidence>
<reference evidence="8 9" key="1">
    <citation type="journal article" date="2019" name="Commun. Biol.">
        <title>The bagworm genome reveals a unique fibroin gene that provides high tensile strength.</title>
        <authorList>
            <person name="Kono N."/>
            <person name="Nakamura H."/>
            <person name="Ohtoshi R."/>
            <person name="Tomita M."/>
            <person name="Numata K."/>
            <person name="Arakawa K."/>
        </authorList>
    </citation>
    <scope>NUCLEOTIDE SEQUENCE [LARGE SCALE GENOMIC DNA]</scope>
</reference>
<comment type="caution">
    <text evidence="8">The sequence shown here is derived from an EMBL/GenBank/DDBJ whole genome shotgun (WGS) entry which is preliminary data.</text>
</comment>
<dbReference type="InterPro" id="IPR028002">
    <property type="entry name" value="Myb_DNA-bind_5"/>
</dbReference>
<dbReference type="OrthoDB" id="6084504at2759"/>
<feature type="compositionally biased region" description="Basic and acidic residues" evidence="6">
    <location>
        <begin position="91"/>
        <end position="100"/>
    </location>
</feature>
<dbReference type="EMBL" id="BGZK01002767">
    <property type="protein sequence ID" value="GBP96314.1"/>
    <property type="molecule type" value="Genomic_DNA"/>
</dbReference>
<evidence type="ECO:0000256" key="1">
    <source>
        <dbReference type="ARBA" id="ARBA00011764"/>
    </source>
</evidence>
<evidence type="ECO:0000256" key="5">
    <source>
        <dbReference type="ARBA" id="ARBA00025466"/>
    </source>
</evidence>
<accession>A0A4C2AAS8</accession>
<dbReference type="Pfam" id="PF13873">
    <property type="entry name" value="Myb_DNA-bind_5"/>
    <property type="match status" value="1"/>
</dbReference>
<name>A0A4C2AAS8_EUMVA</name>
<sequence length="137" mass="15900">MSEVKIEDASECKRKRSSNWLEEDKMLLKQLIKEKVAVIENKNTDTNTNNKKKKAWSGIEESFNNMCQGSKRTLTQLKSQWMVAKINAKKEVSQHRKELNRTGGGPQPPPLELTENDIAVWLPEDIHTYIHTYFRIS</sequence>
<feature type="domain" description="Myb/SANT-like DNA-binding" evidence="7">
    <location>
        <begin position="16"/>
        <end position="94"/>
    </location>
</feature>
<feature type="region of interest" description="Disordered" evidence="6">
    <location>
        <begin position="91"/>
        <end position="112"/>
    </location>
</feature>
<keyword evidence="4" id="KW-0804">Transcription</keyword>
<evidence type="ECO:0000313" key="9">
    <source>
        <dbReference type="Proteomes" id="UP000299102"/>
    </source>
</evidence>
<evidence type="ECO:0000313" key="8">
    <source>
        <dbReference type="EMBL" id="GBP96314.1"/>
    </source>
</evidence>
<dbReference type="PANTHER" id="PTHR21411:SF0">
    <property type="entry name" value="REGULATORY PROTEIN ZESTE"/>
    <property type="match status" value="1"/>
</dbReference>
<dbReference type="Proteomes" id="UP000299102">
    <property type="component" value="Unassembled WGS sequence"/>
</dbReference>
<keyword evidence="9" id="KW-1185">Reference proteome</keyword>
<protein>
    <recommendedName>
        <fullName evidence="2">Regulatory protein zeste</fullName>
    </recommendedName>
</protein>
<evidence type="ECO:0000259" key="7">
    <source>
        <dbReference type="Pfam" id="PF13873"/>
    </source>
</evidence>
<dbReference type="PANTHER" id="PTHR21411">
    <property type="entry name" value="APONTIC"/>
    <property type="match status" value="1"/>
</dbReference>
<comment type="subunit">
    <text evidence="1">Self-associates forming complexes of several hundred monomers.</text>
</comment>
<dbReference type="AlphaFoldDB" id="A0A4C2AAS8"/>
<evidence type="ECO:0000256" key="2">
    <source>
        <dbReference type="ARBA" id="ARBA00016807"/>
    </source>
</evidence>